<reference evidence="2" key="1">
    <citation type="journal article" date="2014" name="Int. J. Syst. Evol. Microbiol.">
        <title>Complete genome sequence of Corynebacterium casei LMG S-19264T (=DSM 44701T), isolated from a smear-ripened cheese.</title>
        <authorList>
            <consortium name="US DOE Joint Genome Institute (JGI-PGF)"/>
            <person name="Walter F."/>
            <person name="Albersmeier A."/>
            <person name="Kalinowski J."/>
            <person name="Ruckert C."/>
        </authorList>
    </citation>
    <scope>NUCLEOTIDE SEQUENCE</scope>
    <source>
        <strain evidence="2">JCM 10088</strain>
    </source>
</reference>
<dbReference type="Pfam" id="PF00248">
    <property type="entry name" value="Aldo_ket_red"/>
    <property type="match status" value="1"/>
</dbReference>
<dbReference type="RefSeq" id="WP_188595457.1">
    <property type="nucleotide sequence ID" value="NZ_BMNL01000001.1"/>
</dbReference>
<organism evidence="2 3">
    <name type="scientific">Thermocladium modestius</name>
    <dbReference type="NCBI Taxonomy" id="62609"/>
    <lineage>
        <taxon>Archaea</taxon>
        <taxon>Thermoproteota</taxon>
        <taxon>Thermoprotei</taxon>
        <taxon>Thermoproteales</taxon>
        <taxon>Thermoproteaceae</taxon>
        <taxon>Thermocladium</taxon>
    </lineage>
</organism>
<dbReference type="InterPro" id="IPR023210">
    <property type="entry name" value="NADP_OxRdtase_dom"/>
</dbReference>
<keyword evidence="3" id="KW-1185">Reference proteome</keyword>
<reference evidence="2" key="2">
    <citation type="submission" date="2020-09" db="EMBL/GenBank/DDBJ databases">
        <authorList>
            <person name="Sun Q."/>
            <person name="Ohkuma M."/>
        </authorList>
    </citation>
    <scope>NUCLEOTIDE SEQUENCE</scope>
    <source>
        <strain evidence="2">JCM 10088</strain>
    </source>
</reference>
<dbReference type="PANTHER" id="PTHR43312:SF1">
    <property type="entry name" value="NADP-DEPENDENT OXIDOREDUCTASE DOMAIN-CONTAINING PROTEIN"/>
    <property type="match status" value="1"/>
</dbReference>
<dbReference type="AlphaFoldDB" id="A0A830GTJ4"/>
<name>A0A830GTJ4_9CREN</name>
<dbReference type="PANTHER" id="PTHR43312">
    <property type="entry name" value="D-THREO-ALDOSE 1-DEHYDROGENASE"/>
    <property type="match status" value="1"/>
</dbReference>
<dbReference type="InterPro" id="IPR036812">
    <property type="entry name" value="NAD(P)_OxRdtase_dom_sf"/>
</dbReference>
<dbReference type="SUPFAM" id="SSF51430">
    <property type="entry name" value="NAD(P)-linked oxidoreductase"/>
    <property type="match status" value="1"/>
</dbReference>
<dbReference type="EMBL" id="BMNL01000001">
    <property type="protein sequence ID" value="GGP18869.1"/>
    <property type="molecule type" value="Genomic_DNA"/>
</dbReference>
<gene>
    <name evidence="2" type="ORF">GCM10007981_00250</name>
</gene>
<evidence type="ECO:0000313" key="2">
    <source>
        <dbReference type="EMBL" id="GGP18869.1"/>
    </source>
</evidence>
<evidence type="ECO:0000313" key="3">
    <source>
        <dbReference type="Proteomes" id="UP000610960"/>
    </source>
</evidence>
<dbReference type="CDD" id="cd19086">
    <property type="entry name" value="AKR_AKR11C1"/>
    <property type="match status" value="1"/>
</dbReference>
<feature type="domain" description="NADP-dependent oxidoreductase" evidence="1">
    <location>
        <begin position="16"/>
        <end position="310"/>
    </location>
</feature>
<evidence type="ECO:0000259" key="1">
    <source>
        <dbReference type="Pfam" id="PF00248"/>
    </source>
</evidence>
<comment type="caution">
    <text evidence="2">The sequence shown here is derived from an EMBL/GenBank/DDBJ whole genome shotgun (WGS) entry which is preliminary data.</text>
</comment>
<protein>
    <submittedName>
        <fullName evidence="2">Aldo/keto reductase</fullName>
    </submittedName>
</protein>
<accession>A0A830GTJ4</accession>
<dbReference type="Proteomes" id="UP000610960">
    <property type="component" value="Unassembled WGS sequence"/>
</dbReference>
<dbReference type="OrthoDB" id="28487at2157"/>
<dbReference type="InterPro" id="IPR053135">
    <property type="entry name" value="AKR2_Oxidoreductase"/>
</dbReference>
<proteinExistence type="predicted"/>
<sequence>MRYRKAGSSGMEVSEVGVGVWSLVTDWWGRPEKAEDVLMHAIEAGVNFFDTADSYGNGKGEELLGKVLGQRREAVILTKIGYDMYHHEAGQREIPQDFSRDYLDKALRNSLRRLNRDYVDILMLHNPRMHVIIDEEVMDWMRGVKRDGYAKSIGVSLGPTLGWGEEGLAAMAKGYEALEYIYNIIEQMPGREFLSAPGAERVGHFIRVPHASDALDEDKWPIRSSGHLHRSFKDQSWIERAVRGGEKLIPIANAAGMKLSQLAVAFVLSSPNVSSVIPNITTKNDVDKYAAVTEREGLSRGFLDAINEVYESYFKELNDESIAETARFKEAIDGPRSKGFN</sequence>
<dbReference type="Gene3D" id="3.20.20.100">
    <property type="entry name" value="NADP-dependent oxidoreductase domain"/>
    <property type="match status" value="1"/>
</dbReference>